<name>A0A6I3MES6_9MICO</name>
<dbReference type="EMBL" id="WMLB01000037">
    <property type="protein sequence ID" value="MTH69866.1"/>
    <property type="molecule type" value="Genomic_DNA"/>
</dbReference>
<evidence type="ECO:0000313" key="3">
    <source>
        <dbReference type="Proteomes" id="UP000433071"/>
    </source>
</evidence>
<dbReference type="PANTHER" id="PTHR37850">
    <property type="entry name" value="STRU PROTEIN"/>
    <property type="match status" value="1"/>
</dbReference>
<comment type="caution">
    <text evidence="2">The sequence shown here is derived from an EMBL/GenBank/DDBJ whole genome shotgun (WGS) entry which is preliminary data.</text>
</comment>
<keyword evidence="2" id="KW-0969">Cilium</keyword>
<keyword evidence="2" id="KW-0966">Cell projection</keyword>
<dbReference type="InterPro" id="IPR048423">
    <property type="entry name" value="DRL_cat"/>
</dbReference>
<gene>
    <name evidence="2" type="ORF">GJ743_15955</name>
</gene>
<dbReference type="Proteomes" id="UP000433071">
    <property type="component" value="Unassembled WGS sequence"/>
</dbReference>
<dbReference type="Pfam" id="PF21135">
    <property type="entry name" value="DRL_cat"/>
    <property type="match status" value="1"/>
</dbReference>
<protein>
    <submittedName>
        <fullName evidence="2">Flagellar biosynthesis protein FlgA</fullName>
    </submittedName>
</protein>
<keyword evidence="3" id="KW-1185">Reference proteome</keyword>
<evidence type="ECO:0000313" key="2">
    <source>
        <dbReference type="EMBL" id="MTH69866.1"/>
    </source>
</evidence>
<dbReference type="PANTHER" id="PTHR37850:SF3">
    <property type="entry name" value="BLR7815 PROTEIN"/>
    <property type="match status" value="1"/>
</dbReference>
<feature type="domain" description="SAF" evidence="1">
    <location>
        <begin position="361"/>
        <end position="426"/>
    </location>
</feature>
<dbReference type="SMART" id="SM00858">
    <property type="entry name" value="SAF"/>
    <property type="match status" value="1"/>
</dbReference>
<dbReference type="AlphaFoldDB" id="A0A6I3MES6"/>
<sequence>MNLFSLMQQRTAEAGPIRVGVIGAGKFSSMFLTQAVGAENIHVVGVADINVPKAKDALARTGWPAERYAAASVDEAVRTGGTAVIDDSTALITHPSVEVVLEITGNPLVGTYHAVTAIDHGKHVIMVNVEADCMVGPILQRRAQAAGVVYSMAYGDQPALICELVDWCRTVGFDVVAAGKGTKYLPEYNYSTPDTVWNYYGFTDEQLASGDYNPKMFNSFLDGTKSAIEMAAVANGTGLLPQDEGLLFPAASKDDLPTVFRERSLGGSLTRRGTVEIASSMYRDGTEVPDNLRWGVYVTFEAVTDYAVQCFAEYGVHTDATGRYGSLYRPYHMIGLELGVSIASAVVRGEATGAPTGFRGDVVTTAKRDLRAGDTLDGEGGYTVFGKLAPAHVSLERSALPLGLAHGAKLIRDVPKDQIVSWDDVVLDEAQFAVQIRRELEAEFRAEHAAATGAASTAAAAAVA</sequence>
<dbReference type="GO" id="GO:0000166">
    <property type="term" value="F:nucleotide binding"/>
    <property type="evidence" value="ECO:0007669"/>
    <property type="project" value="InterPro"/>
</dbReference>
<dbReference type="Pfam" id="PF01408">
    <property type="entry name" value="GFO_IDH_MocA"/>
    <property type="match status" value="1"/>
</dbReference>
<dbReference type="Gene3D" id="3.40.50.720">
    <property type="entry name" value="NAD(P)-binding Rossmann-like Domain"/>
    <property type="match status" value="1"/>
</dbReference>
<accession>A0A6I3MES6</accession>
<dbReference type="InterPro" id="IPR000683">
    <property type="entry name" value="Gfo/Idh/MocA-like_OxRdtase_N"/>
</dbReference>
<dbReference type="CDD" id="cd11616">
    <property type="entry name" value="SAF_DH_OX_like"/>
    <property type="match status" value="1"/>
</dbReference>
<keyword evidence="2" id="KW-0282">Flagellum</keyword>
<organism evidence="2 3">
    <name type="scientific">Agromyces bracchium</name>
    <dbReference type="NCBI Taxonomy" id="88376"/>
    <lineage>
        <taxon>Bacteria</taxon>
        <taxon>Bacillati</taxon>
        <taxon>Actinomycetota</taxon>
        <taxon>Actinomycetes</taxon>
        <taxon>Micrococcales</taxon>
        <taxon>Microbacteriaceae</taxon>
        <taxon>Agromyces</taxon>
    </lineage>
</organism>
<proteinExistence type="predicted"/>
<dbReference type="InterPro" id="IPR036291">
    <property type="entry name" value="NAD(P)-bd_dom_sf"/>
</dbReference>
<reference evidence="2 3" key="1">
    <citation type="submission" date="2019-11" db="EMBL/GenBank/DDBJ databases">
        <title>Agromyces kandeliae sp. nov., isolated from mangrove soil.</title>
        <authorList>
            <person name="Wang R."/>
        </authorList>
    </citation>
    <scope>NUCLEOTIDE SEQUENCE [LARGE SCALE GENOMIC DNA]</scope>
    <source>
        <strain evidence="2 3">JCM 11433</strain>
    </source>
</reference>
<dbReference type="SUPFAM" id="SSF51735">
    <property type="entry name" value="NAD(P)-binding Rossmann-fold domains"/>
    <property type="match status" value="1"/>
</dbReference>
<dbReference type="InterPro" id="IPR013974">
    <property type="entry name" value="SAF"/>
</dbReference>
<evidence type="ECO:0000259" key="1">
    <source>
        <dbReference type="SMART" id="SM00858"/>
    </source>
</evidence>
<dbReference type="Pfam" id="PF08666">
    <property type="entry name" value="SAF"/>
    <property type="match status" value="1"/>
</dbReference>
<dbReference type="RefSeq" id="WP_328289272.1">
    <property type="nucleotide sequence ID" value="NZ_BAAAIB010000002.1"/>
</dbReference>